<dbReference type="KEGG" id="ttc:FOKN1_0737"/>
<name>A0A1Z4VNE8_9GAMM</name>
<feature type="chain" id="PRO_5013232789" evidence="1">
    <location>
        <begin position="26"/>
        <end position="378"/>
    </location>
</feature>
<keyword evidence="3" id="KW-1185">Reference proteome</keyword>
<organism evidence="2 3">
    <name type="scientific">Thiohalobacter thiocyanaticus</name>
    <dbReference type="NCBI Taxonomy" id="585455"/>
    <lineage>
        <taxon>Bacteria</taxon>
        <taxon>Pseudomonadati</taxon>
        <taxon>Pseudomonadota</taxon>
        <taxon>Gammaproteobacteria</taxon>
        <taxon>Thiohalobacterales</taxon>
        <taxon>Thiohalobacteraceae</taxon>
        <taxon>Thiohalobacter</taxon>
    </lineage>
</organism>
<proteinExistence type="predicted"/>
<feature type="signal peptide" evidence="1">
    <location>
        <begin position="1"/>
        <end position="25"/>
    </location>
</feature>
<keyword evidence="1" id="KW-0732">Signal</keyword>
<dbReference type="AlphaFoldDB" id="A0A1Z4VNE8"/>
<sequence>MRMQKITAAMTALIGGTLLATTATAGVTVYQEGDTYVKLGGRIQLQYNSIDPDNGSSEDEVIFRRFRPYIEGSVHPDWKGKFQWDMGKASGDNEIAVKDAYMQYTGMDNMKLTLGNAKFPFSRENLTSSKKQQLVERTFVGDHNYGSPDRTAGIHLAGKSGDVITWGASFASSSIDPDEDKLDFDTPINSNSDFNEGWVYGARVDFHPFGILKFSQGDFKGETKATIGMAAFQWENDNDNNTNQAGKPDVDSVTGFEISGALRAAGFSVDAQYNLFDADTVAGGYTGGIFRNGSTDLENWALEGGYMIMPGKLELVAGYESQDADNYADEWTRASVGANWFVHKHDLKFQFTYRMGENVEGVNGNDQDEIYLQGQFVF</sequence>
<dbReference type="EMBL" id="AP018052">
    <property type="protein sequence ID" value="BAZ93139.1"/>
    <property type="molecule type" value="Genomic_DNA"/>
</dbReference>
<evidence type="ECO:0000256" key="1">
    <source>
        <dbReference type="SAM" id="SignalP"/>
    </source>
</evidence>
<dbReference type="Gene3D" id="2.40.160.10">
    <property type="entry name" value="Porin"/>
    <property type="match status" value="1"/>
</dbReference>
<dbReference type="Proteomes" id="UP000218765">
    <property type="component" value="Chromosome"/>
</dbReference>
<dbReference type="InterPro" id="IPR010870">
    <property type="entry name" value="Porin_O/P"/>
</dbReference>
<dbReference type="Pfam" id="PF07396">
    <property type="entry name" value="Porin_O_P"/>
    <property type="match status" value="1"/>
</dbReference>
<evidence type="ECO:0000313" key="3">
    <source>
        <dbReference type="Proteomes" id="UP000218765"/>
    </source>
</evidence>
<accession>A0A1Z4VNE8</accession>
<dbReference type="SUPFAM" id="SSF56935">
    <property type="entry name" value="Porins"/>
    <property type="match status" value="1"/>
</dbReference>
<protein>
    <submittedName>
        <fullName evidence="2">Phosphate-selective porin O protein</fullName>
    </submittedName>
</protein>
<evidence type="ECO:0000313" key="2">
    <source>
        <dbReference type="EMBL" id="BAZ93139.1"/>
    </source>
</evidence>
<gene>
    <name evidence="2" type="ORF">FOKN1_0737</name>
</gene>
<reference evidence="2 3" key="1">
    <citation type="submission" date="2017-05" db="EMBL/GenBank/DDBJ databases">
        <title>Thiocyanate degradation by Thiohalobacter thiocyanaticus FOKN1.</title>
        <authorList>
            <person name="Oshiki M."/>
            <person name="Fukushima T."/>
            <person name="Kawano S."/>
            <person name="Nakagawa J."/>
        </authorList>
    </citation>
    <scope>NUCLEOTIDE SEQUENCE [LARGE SCALE GENOMIC DNA]</scope>
    <source>
        <strain evidence="2 3">FOKN1</strain>
    </source>
</reference>
<dbReference type="InterPro" id="IPR023614">
    <property type="entry name" value="Porin_dom_sf"/>
</dbReference>